<dbReference type="Pfam" id="PF13180">
    <property type="entry name" value="PDZ_2"/>
    <property type="match status" value="1"/>
</dbReference>
<dbReference type="InterPro" id="IPR036034">
    <property type="entry name" value="PDZ_sf"/>
</dbReference>
<evidence type="ECO:0000313" key="2">
    <source>
        <dbReference type="EMBL" id="PIP25049.1"/>
    </source>
</evidence>
<dbReference type="InterPro" id="IPR001478">
    <property type="entry name" value="PDZ"/>
</dbReference>
<comment type="caution">
    <text evidence="2">The sequence shown here is derived from an EMBL/GenBank/DDBJ whole genome shotgun (WGS) entry which is preliminary data.</text>
</comment>
<dbReference type="EMBL" id="PCRS01000012">
    <property type="protein sequence ID" value="PIP25049.1"/>
    <property type="molecule type" value="Genomic_DNA"/>
</dbReference>
<feature type="non-terminal residue" evidence="2">
    <location>
        <position position="1"/>
    </location>
</feature>
<dbReference type="Proteomes" id="UP000228681">
    <property type="component" value="Unassembled WGS sequence"/>
</dbReference>
<dbReference type="Gene3D" id="2.30.42.10">
    <property type="match status" value="1"/>
</dbReference>
<name>A0A2G9Z0R0_9BACT</name>
<gene>
    <name evidence="2" type="ORF">COX34_00825</name>
</gene>
<reference evidence="2 3" key="1">
    <citation type="submission" date="2017-09" db="EMBL/GenBank/DDBJ databases">
        <title>Depth-based differentiation of microbial function through sediment-hosted aquifers and enrichment of novel symbionts in the deep terrestrial subsurface.</title>
        <authorList>
            <person name="Probst A.J."/>
            <person name="Ladd B."/>
            <person name="Jarett J.K."/>
            <person name="Geller-Mcgrath D.E."/>
            <person name="Sieber C.M."/>
            <person name="Emerson J.B."/>
            <person name="Anantharaman K."/>
            <person name="Thomas B.C."/>
            <person name="Malmstrom R."/>
            <person name="Stieglmeier M."/>
            <person name="Klingl A."/>
            <person name="Woyke T."/>
            <person name="Ryan C.M."/>
            <person name="Banfield J.F."/>
        </authorList>
    </citation>
    <scope>NUCLEOTIDE SEQUENCE [LARGE SCALE GENOMIC DNA]</scope>
    <source>
        <strain evidence="2">CG23_combo_of_CG06-09_8_20_14_all_36_12</strain>
    </source>
</reference>
<dbReference type="AlphaFoldDB" id="A0A2G9Z0R0"/>
<accession>A0A2G9Z0R0</accession>
<protein>
    <recommendedName>
        <fullName evidence="1">PDZ domain-containing protein</fullName>
    </recommendedName>
</protein>
<sequence>KEVLFANSPAEKIQLQKDDIILEFNTEKITTDNSLAKIIMKYNPGDRVILKVLRGGKEKFFQLNLAERSE</sequence>
<evidence type="ECO:0000313" key="3">
    <source>
        <dbReference type="Proteomes" id="UP000228681"/>
    </source>
</evidence>
<dbReference type="SUPFAM" id="SSF50156">
    <property type="entry name" value="PDZ domain-like"/>
    <property type="match status" value="1"/>
</dbReference>
<feature type="domain" description="PDZ" evidence="1">
    <location>
        <begin position="7"/>
        <end position="65"/>
    </location>
</feature>
<proteinExistence type="predicted"/>
<evidence type="ECO:0000259" key="1">
    <source>
        <dbReference type="Pfam" id="PF13180"/>
    </source>
</evidence>
<organism evidence="2 3">
    <name type="scientific">Candidatus Nealsonbacteria bacterium CG23_combo_of_CG06-09_8_20_14_all_36_12</name>
    <dbReference type="NCBI Taxonomy" id="1974718"/>
    <lineage>
        <taxon>Bacteria</taxon>
        <taxon>Candidatus Nealsoniibacteriota</taxon>
    </lineage>
</organism>